<feature type="transmembrane region" description="Helical" evidence="9">
    <location>
        <begin position="116"/>
        <end position="133"/>
    </location>
</feature>
<dbReference type="Proteomes" id="UP001142153">
    <property type="component" value="Unassembled WGS sequence"/>
</dbReference>
<dbReference type="PANTHER" id="PTHR24421">
    <property type="entry name" value="NITRATE/NITRITE SENSOR PROTEIN NARX-RELATED"/>
    <property type="match status" value="1"/>
</dbReference>
<dbReference type="Pfam" id="PF07730">
    <property type="entry name" value="HisKA_3"/>
    <property type="match status" value="1"/>
</dbReference>
<keyword evidence="9" id="KW-0472">Membrane</keyword>
<evidence type="ECO:0000259" key="10">
    <source>
        <dbReference type="Pfam" id="PF07730"/>
    </source>
</evidence>
<evidence type="ECO:0000256" key="2">
    <source>
        <dbReference type="ARBA" id="ARBA00012438"/>
    </source>
</evidence>
<comment type="catalytic activity">
    <reaction evidence="1">
        <text>ATP + protein L-histidine = ADP + protein N-phospho-L-histidine.</text>
        <dbReference type="EC" id="2.7.13.3"/>
    </reaction>
</comment>
<feature type="transmembrane region" description="Helical" evidence="9">
    <location>
        <begin position="89"/>
        <end position="109"/>
    </location>
</feature>
<evidence type="ECO:0000256" key="6">
    <source>
        <dbReference type="ARBA" id="ARBA00022777"/>
    </source>
</evidence>
<feature type="transmembrane region" description="Helical" evidence="9">
    <location>
        <begin position="42"/>
        <end position="61"/>
    </location>
</feature>
<evidence type="ECO:0000256" key="3">
    <source>
        <dbReference type="ARBA" id="ARBA00022553"/>
    </source>
</evidence>
<gene>
    <name evidence="11" type="ORF">O6P37_16270</name>
</gene>
<evidence type="ECO:0000256" key="8">
    <source>
        <dbReference type="ARBA" id="ARBA00023012"/>
    </source>
</evidence>
<reference evidence="11" key="1">
    <citation type="submission" date="2022-12" db="EMBL/GenBank/DDBJ databases">
        <authorList>
            <person name="Deng Y."/>
            <person name="Zhang Y.-Q."/>
        </authorList>
    </citation>
    <scope>NUCLEOTIDE SEQUENCE</scope>
    <source>
        <strain evidence="11">CPCC 205372</strain>
    </source>
</reference>
<comment type="caution">
    <text evidence="11">The sequence shown here is derived from an EMBL/GenBank/DDBJ whole genome shotgun (WGS) entry which is preliminary data.</text>
</comment>
<evidence type="ECO:0000256" key="1">
    <source>
        <dbReference type="ARBA" id="ARBA00000085"/>
    </source>
</evidence>
<keyword evidence="12" id="KW-1185">Reference proteome</keyword>
<dbReference type="RefSeq" id="WP_269895057.1">
    <property type="nucleotide sequence ID" value="NZ_JAPZPY010000007.1"/>
</dbReference>
<feature type="transmembrane region" description="Helical" evidence="9">
    <location>
        <begin position="66"/>
        <end position="83"/>
    </location>
</feature>
<dbReference type="SUPFAM" id="SSF55874">
    <property type="entry name" value="ATPase domain of HSP90 chaperone/DNA topoisomerase II/histidine kinase"/>
    <property type="match status" value="1"/>
</dbReference>
<evidence type="ECO:0000256" key="9">
    <source>
        <dbReference type="SAM" id="Phobius"/>
    </source>
</evidence>
<proteinExistence type="predicted"/>
<dbReference type="InterPro" id="IPR036890">
    <property type="entry name" value="HATPase_C_sf"/>
</dbReference>
<evidence type="ECO:0000313" key="12">
    <source>
        <dbReference type="Proteomes" id="UP001142153"/>
    </source>
</evidence>
<feature type="domain" description="Signal transduction histidine kinase subgroup 3 dimerisation and phosphoacceptor" evidence="10">
    <location>
        <begin position="183"/>
        <end position="248"/>
    </location>
</feature>
<dbReference type="InterPro" id="IPR011712">
    <property type="entry name" value="Sig_transdc_His_kin_sub3_dim/P"/>
</dbReference>
<dbReference type="InterPro" id="IPR050482">
    <property type="entry name" value="Sensor_HK_TwoCompSys"/>
</dbReference>
<accession>A0ABT4PV27</accession>
<feature type="transmembrane region" description="Helical" evidence="9">
    <location>
        <begin position="16"/>
        <end position="36"/>
    </location>
</feature>
<dbReference type="PANTHER" id="PTHR24421:SF10">
    <property type="entry name" value="NITRATE_NITRITE SENSOR PROTEIN NARQ"/>
    <property type="match status" value="1"/>
</dbReference>
<dbReference type="CDD" id="cd16917">
    <property type="entry name" value="HATPase_UhpB-NarQ-NarX-like"/>
    <property type="match status" value="1"/>
</dbReference>
<keyword evidence="6 11" id="KW-0418">Kinase</keyword>
<keyword evidence="9" id="KW-1133">Transmembrane helix</keyword>
<evidence type="ECO:0000256" key="7">
    <source>
        <dbReference type="ARBA" id="ARBA00022840"/>
    </source>
</evidence>
<sequence>MNRPSGSTGWMRRGHWTDWLVIAAAGVLFAVAWPTLFVTHQVPAALAPIVAALAALPILFLSVNPLLGWSISAVSAVLIPLFFDRQPGWTYPWQVVHLIELLVLTVAVVWTRPLPVVVRVWLATALLFLVAMPNHVDGGWTFGVTAIVFAVVLVRWLVLSRRQVAELEEVGDLERARRTVLQERTRIARDLHDVVAHHMSMVVVSAQTAPYRHADVPPSLQAEFETIAATGREALNEIRGLLGVLRSGVEPAELAPAPTIADLPALFTSTQRAGVHLTWRIDGPTDLVGDLVGSAAYRIVQECLANAARHAPGATVTAEVSITIGGVGVEIRNPLMTESWEPPVPGLGIAGMRERAAAVGGMVAVHDTEGEFVVWSYLPCVPATVSGCPV</sequence>
<dbReference type="GO" id="GO:0016301">
    <property type="term" value="F:kinase activity"/>
    <property type="evidence" value="ECO:0007669"/>
    <property type="project" value="UniProtKB-KW"/>
</dbReference>
<keyword evidence="7" id="KW-0067">ATP-binding</keyword>
<protein>
    <recommendedName>
        <fullName evidence="2">histidine kinase</fullName>
        <ecNumber evidence="2">2.7.13.3</ecNumber>
    </recommendedName>
</protein>
<keyword evidence="9" id="KW-0812">Transmembrane</keyword>
<name>A0ABT4PV27_9MYCO</name>
<organism evidence="11 12">
    <name type="scientific">Mycobacterium hippophais</name>
    <dbReference type="NCBI Taxonomy" id="3016340"/>
    <lineage>
        <taxon>Bacteria</taxon>
        <taxon>Bacillati</taxon>
        <taxon>Actinomycetota</taxon>
        <taxon>Actinomycetes</taxon>
        <taxon>Mycobacteriales</taxon>
        <taxon>Mycobacteriaceae</taxon>
        <taxon>Mycobacterium</taxon>
    </lineage>
</organism>
<keyword evidence="3" id="KW-0597">Phosphoprotein</keyword>
<keyword evidence="5" id="KW-0547">Nucleotide-binding</keyword>
<dbReference type="EC" id="2.7.13.3" evidence="2"/>
<evidence type="ECO:0000313" key="11">
    <source>
        <dbReference type="EMBL" id="MCZ8380422.1"/>
    </source>
</evidence>
<evidence type="ECO:0000256" key="4">
    <source>
        <dbReference type="ARBA" id="ARBA00022679"/>
    </source>
</evidence>
<evidence type="ECO:0000256" key="5">
    <source>
        <dbReference type="ARBA" id="ARBA00022741"/>
    </source>
</evidence>
<dbReference type="Gene3D" id="1.20.5.1930">
    <property type="match status" value="1"/>
</dbReference>
<feature type="transmembrane region" description="Helical" evidence="9">
    <location>
        <begin position="139"/>
        <end position="158"/>
    </location>
</feature>
<dbReference type="EMBL" id="JAPZPY010000007">
    <property type="protein sequence ID" value="MCZ8380422.1"/>
    <property type="molecule type" value="Genomic_DNA"/>
</dbReference>
<keyword evidence="4" id="KW-0808">Transferase</keyword>
<keyword evidence="8" id="KW-0902">Two-component regulatory system</keyword>
<dbReference type="Gene3D" id="3.30.565.10">
    <property type="entry name" value="Histidine kinase-like ATPase, C-terminal domain"/>
    <property type="match status" value="1"/>
</dbReference>